<protein>
    <submittedName>
        <fullName evidence="1">Uncharacterized protein</fullName>
    </submittedName>
</protein>
<name>X1A6J0_9ZZZZ</name>
<comment type="caution">
    <text evidence="1">The sequence shown here is derived from an EMBL/GenBank/DDBJ whole genome shotgun (WGS) entry which is preliminary data.</text>
</comment>
<gene>
    <name evidence="1" type="ORF">S01H4_21112</name>
</gene>
<sequence>MIEIMGNICEECEREFKEEITGFNYYISKSIDLEDERICDSCGLVAVMILVFYRWYKGY</sequence>
<reference evidence="1" key="1">
    <citation type="journal article" date="2014" name="Front. Microbiol.">
        <title>High frequency of phylogenetically diverse reductive dehalogenase-homologous genes in deep subseafloor sedimentary metagenomes.</title>
        <authorList>
            <person name="Kawai M."/>
            <person name="Futagami T."/>
            <person name="Toyoda A."/>
            <person name="Takaki Y."/>
            <person name="Nishi S."/>
            <person name="Hori S."/>
            <person name="Arai W."/>
            <person name="Tsubouchi T."/>
            <person name="Morono Y."/>
            <person name="Uchiyama I."/>
            <person name="Ito T."/>
            <person name="Fujiyama A."/>
            <person name="Inagaki F."/>
            <person name="Takami H."/>
        </authorList>
    </citation>
    <scope>NUCLEOTIDE SEQUENCE</scope>
    <source>
        <strain evidence="1">Expedition CK06-06</strain>
    </source>
</reference>
<organism evidence="1">
    <name type="scientific">marine sediment metagenome</name>
    <dbReference type="NCBI Taxonomy" id="412755"/>
    <lineage>
        <taxon>unclassified sequences</taxon>
        <taxon>metagenomes</taxon>
        <taxon>ecological metagenomes</taxon>
    </lineage>
</organism>
<proteinExistence type="predicted"/>
<accession>X1A6J0</accession>
<dbReference type="EMBL" id="BART01009545">
    <property type="protein sequence ID" value="GAG77765.1"/>
    <property type="molecule type" value="Genomic_DNA"/>
</dbReference>
<evidence type="ECO:0000313" key="1">
    <source>
        <dbReference type="EMBL" id="GAG77765.1"/>
    </source>
</evidence>
<dbReference type="AlphaFoldDB" id="X1A6J0"/>